<accession>A0AAJ6AI25</accession>
<organism evidence="3 4">
    <name type="scientific">Auritidibacter ignavus</name>
    <dbReference type="NCBI Taxonomy" id="678932"/>
    <lineage>
        <taxon>Bacteria</taxon>
        <taxon>Bacillati</taxon>
        <taxon>Actinomycetota</taxon>
        <taxon>Actinomycetes</taxon>
        <taxon>Micrococcales</taxon>
        <taxon>Micrococcaceae</taxon>
        <taxon>Auritidibacter</taxon>
    </lineage>
</organism>
<feature type="compositionally biased region" description="Basic and acidic residues" evidence="1">
    <location>
        <begin position="1"/>
        <end position="14"/>
    </location>
</feature>
<feature type="region of interest" description="Disordered" evidence="1">
    <location>
        <begin position="281"/>
        <end position="330"/>
    </location>
</feature>
<dbReference type="Pfam" id="PF04294">
    <property type="entry name" value="VanW"/>
    <property type="match status" value="1"/>
</dbReference>
<keyword evidence="4" id="KW-1185">Reference proteome</keyword>
<feature type="compositionally biased region" description="Low complexity" evidence="1">
    <location>
        <begin position="306"/>
        <end position="315"/>
    </location>
</feature>
<dbReference type="PANTHER" id="PTHR35788:SF1">
    <property type="entry name" value="EXPORTED PROTEIN"/>
    <property type="match status" value="1"/>
</dbReference>
<keyword evidence="2" id="KW-0812">Transmembrane</keyword>
<dbReference type="RefSeq" id="WP_158278387.1">
    <property type="nucleotide sequence ID" value="NZ_CP122561.1"/>
</dbReference>
<evidence type="ECO:0000313" key="4">
    <source>
        <dbReference type="Proteomes" id="UP001224674"/>
    </source>
</evidence>
<dbReference type="Proteomes" id="UP001224674">
    <property type="component" value="Chromosome"/>
</dbReference>
<dbReference type="PANTHER" id="PTHR35788">
    <property type="entry name" value="EXPORTED PROTEIN-RELATED"/>
    <property type="match status" value="1"/>
</dbReference>
<keyword evidence="2" id="KW-0472">Membrane</keyword>
<protein>
    <submittedName>
        <fullName evidence="3">VanW family protein</fullName>
    </submittedName>
</protein>
<evidence type="ECO:0000256" key="1">
    <source>
        <dbReference type="SAM" id="MobiDB-lite"/>
    </source>
</evidence>
<name>A0AAJ6AI25_9MICC</name>
<dbReference type="InterPro" id="IPR052913">
    <property type="entry name" value="Glycopeptide_resist_protein"/>
</dbReference>
<feature type="region of interest" description="Disordered" evidence="1">
    <location>
        <begin position="1"/>
        <end position="23"/>
    </location>
</feature>
<proteinExistence type="predicted"/>
<evidence type="ECO:0000313" key="3">
    <source>
        <dbReference type="EMBL" id="WGH93650.1"/>
    </source>
</evidence>
<sequence>MPIEHDHPAAHHDSAGSATESPRSRRIWPWVLGGGIVVLGVGVYVGTAMAFEDRLPANFTVEGFDVSGMNVDQAQQKVEDELDERASRELTLVGDIQSQDSATGDETPTVDDATQDDVTATVVPEEIGLDYDVDGVLQEYRGLNFSPVVLWQRLTGEGHREAETTIDESQATEALRGLSEQMSQEPVEGSVTFNAGDVAYQAPVSGVGITAEGLASHVEENWLQESEEIHVQGETLEPQISADTWQSFVENTAEPLVADSYTVTAGEASTELTPEQLGEAAQVDTGMQGPSATADSSEDSEESEASTDSTGSTASMQESSSEGTGDATPSLELDEDSLVASLEANEDGFASSATDATVKLSGKAGSARPEVVPGESGTGIAGEEVADAIEQDLAQDQTRSVEVEVKSQDPEVTTEDAEAWDVTHEVAEFSTPYPDDPTRTPNLEVGAERVNGTVVMPGEEFNLAEALGPVTEANGYVSSGVVQSGVTAQAVGGGVSQIATMAYNAGFLSGMDIKEHRPHSRWFDRYPKGRESTFWEGQINVRWLNDTDAPVIVEMWLDDEKVHVRVWGNDYYDVSMSTSEPYNYTNSQTITSSEPNCVPEAGGRQGFTVDVTRSRTDPEGNTDDESWTWTYSAWPRVICQ</sequence>
<dbReference type="EMBL" id="CP122566">
    <property type="protein sequence ID" value="WGH93650.1"/>
    <property type="molecule type" value="Genomic_DNA"/>
</dbReference>
<keyword evidence="2" id="KW-1133">Transmembrane helix</keyword>
<dbReference type="InterPro" id="IPR007391">
    <property type="entry name" value="Vancomycin_resist_VanW"/>
</dbReference>
<gene>
    <name evidence="3" type="ORF">QDX21_02305</name>
</gene>
<dbReference type="AlphaFoldDB" id="A0AAJ6AI25"/>
<feature type="transmembrane region" description="Helical" evidence="2">
    <location>
        <begin position="27"/>
        <end position="51"/>
    </location>
</feature>
<reference evidence="3 4" key="1">
    <citation type="submission" date="2023-03" db="EMBL/GenBank/DDBJ databases">
        <title>Complete genome sequences of several Auritidibacter ignavus strains isolated from ear infections.</title>
        <authorList>
            <person name="Baehr T."/>
            <person name="Baumhoegger A.M."/>
        </authorList>
    </citation>
    <scope>NUCLEOTIDE SEQUENCE [LARGE SCALE GENOMIC DNA]</scope>
    <source>
        <strain evidence="3 4">BABAE-6</strain>
    </source>
</reference>
<feature type="compositionally biased region" description="Acidic residues" evidence="1">
    <location>
        <begin position="296"/>
        <end position="305"/>
    </location>
</feature>
<evidence type="ECO:0000256" key="2">
    <source>
        <dbReference type="SAM" id="Phobius"/>
    </source>
</evidence>